<dbReference type="EMBL" id="FUEG01000006">
    <property type="protein sequence ID" value="SJL05359.1"/>
    <property type="molecule type" value="Genomic_DNA"/>
</dbReference>
<evidence type="ECO:0000313" key="1">
    <source>
        <dbReference type="EMBL" id="SJL05359.1"/>
    </source>
</evidence>
<accession>A0A284R9I4</accession>
<name>A0A284R9I4_ARMOS</name>
<keyword evidence="2" id="KW-1185">Reference proteome</keyword>
<proteinExistence type="predicted"/>
<organism evidence="1 2">
    <name type="scientific">Armillaria ostoyae</name>
    <name type="common">Armillaria root rot fungus</name>
    <dbReference type="NCBI Taxonomy" id="47428"/>
    <lineage>
        <taxon>Eukaryota</taxon>
        <taxon>Fungi</taxon>
        <taxon>Dikarya</taxon>
        <taxon>Basidiomycota</taxon>
        <taxon>Agaricomycotina</taxon>
        <taxon>Agaricomycetes</taxon>
        <taxon>Agaricomycetidae</taxon>
        <taxon>Agaricales</taxon>
        <taxon>Marasmiineae</taxon>
        <taxon>Physalacriaceae</taxon>
        <taxon>Armillaria</taxon>
    </lineage>
</organism>
<protein>
    <submittedName>
        <fullName evidence="1">Uncharacterized protein</fullName>
    </submittedName>
</protein>
<dbReference type="AlphaFoldDB" id="A0A284R9I4"/>
<reference evidence="2" key="1">
    <citation type="journal article" date="2017" name="Nat. Ecol. Evol.">
        <title>Genome expansion and lineage-specific genetic innovations in the forest pathogenic fungi Armillaria.</title>
        <authorList>
            <person name="Sipos G."/>
            <person name="Prasanna A.N."/>
            <person name="Walter M.C."/>
            <person name="O'Connor E."/>
            <person name="Balint B."/>
            <person name="Krizsan K."/>
            <person name="Kiss B."/>
            <person name="Hess J."/>
            <person name="Varga T."/>
            <person name="Slot J."/>
            <person name="Riley R."/>
            <person name="Boka B."/>
            <person name="Rigling D."/>
            <person name="Barry K."/>
            <person name="Lee J."/>
            <person name="Mihaltcheva S."/>
            <person name="LaButti K."/>
            <person name="Lipzen A."/>
            <person name="Waldron R."/>
            <person name="Moloney N.M."/>
            <person name="Sperisen C."/>
            <person name="Kredics L."/>
            <person name="Vagvoelgyi C."/>
            <person name="Patrignani A."/>
            <person name="Fitzpatrick D."/>
            <person name="Nagy I."/>
            <person name="Doyle S."/>
            <person name="Anderson J.B."/>
            <person name="Grigoriev I.V."/>
            <person name="Gueldener U."/>
            <person name="Muensterkoetter M."/>
            <person name="Nagy L.G."/>
        </authorList>
    </citation>
    <scope>NUCLEOTIDE SEQUENCE [LARGE SCALE GENOMIC DNA]</scope>
    <source>
        <strain evidence="2">C18/9</strain>
    </source>
</reference>
<evidence type="ECO:0000313" key="2">
    <source>
        <dbReference type="Proteomes" id="UP000219338"/>
    </source>
</evidence>
<dbReference type="Proteomes" id="UP000219338">
    <property type="component" value="Unassembled WGS sequence"/>
</dbReference>
<sequence length="82" mass="8834">MITFPSDAEVVTASTSAAGGFVHSPYPYRTEDTILDLEEHYAPSPTSPVFPDLICFVLGFVGSCRSFVAPLVLSSTYEPSLM</sequence>
<gene>
    <name evidence="1" type="ORF">ARMOST_08726</name>
</gene>